<gene>
    <name evidence="2" type="ORF">SDC9_159768</name>
</gene>
<feature type="transmembrane region" description="Helical" evidence="1">
    <location>
        <begin position="124"/>
        <end position="140"/>
    </location>
</feature>
<feature type="transmembrane region" description="Helical" evidence="1">
    <location>
        <begin position="92"/>
        <end position="112"/>
    </location>
</feature>
<evidence type="ECO:0000256" key="1">
    <source>
        <dbReference type="SAM" id="Phobius"/>
    </source>
</evidence>
<feature type="transmembrane region" description="Helical" evidence="1">
    <location>
        <begin position="160"/>
        <end position="182"/>
    </location>
</feature>
<reference evidence="2" key="1">
    <citation type="submission" date="2019-08" db="EMBL/GenBank/DDBJ databases">
        <authorList>
            <person name="Kucharzyk K."/>
            <person name="Murdoch R.W."/>
            <person name="Higgins S."/>
            <person name="Loffler F."/>
        </authorList>
    </citation>
    <scope>NUCLEOTIDE SEQUENCE</scope>
</reference>
<protein>
    <submittedName>
        <fullName evidence="2">Uncharacterized protein</fullName>
    </submittedName>
</protein>
<evidence type="ECO:0000313" key="2">
    <source>
        <dbReference type="EMBL" id="MPN12450.1"/>
    </source>
</evidence>
<dbReference type="AlphaFoldDB" id="A0A645FEQ6"/>
<accession>A0A645FEQ6</accession>
<keyword evidence="1" id="KW-0472">Membrane</keyword>
<feature type="transmembrane region" description="Helical" evidence="1">
    <location>
        <begin position="5"/>
        <end position="23"/>
    </location>
</feature>
<name>A0A645FEQ6_9ZZZZ</name>
<proteinExistence type="predicted"/>
<dbReference type="EMBL" id="VSSQ01058798">
    <property type="protein sequence ID" value="MPN12450.1"/>
    <property type="molecule type" value="Genomic_DNA"/>
</dbReference>
<keyword evidence="1" id="KW-0812">Transmembrane</keyword>
<organism evidence="2">
    <name type="scientific">bioreactor metagenome</name>
    <dbReference type="NCBI Taxonomy" id="1076179"/>
    <lineage>
        <taxon>unclassified sequences</taxon>
        <taxon>metagenomes</taxon>
        <taxon>ecological metagenomes</taxon>
    </lineage>
</organism>
<feature type="transmembrane region" description="Helical" evidence="1">
    <location>
        <begin position="59"/>
        <end position="77"/>
    </location>
</feature>
<keyword evidence="1" id="KW-1133">Transmembrane helix</keyword>
<comment type="caution">
    <text evidence="2">The sequence shown here is derived from an EMBL/GenBank/DDBJ whole genome shotgun (WGS) entry which is preliminary data.</text>
</comment>
<sequence length="198" mass="23353">MKIKCLSFMELAFLSVCLIFIFLVRTKYVLSFLFSLMILIVFENQITNYKVKLKKGKKFLFAFALVLFVYIIIQFFFNSVNTDHFTLNKLRLLFQVPLTMTIFLGYLFQARLNDFNWDITPKSFFIVVLLFILIESATILDLQTESKTISFYIKNFIQKLFYPSIIEEVLFRGLFINGLLAFNKREDSANIIQSLFLV</sequence>
<feature type="transmembrane region" description="Helical" evidence="1">
    <location>
        <begin position="29"/>
        <end position="47"/>
    </location>
</feature>